<dbReference type="Proteomes" id="UP000178935">
    <property type="component" value="Unassembled WGS sequence"/>
</dbReference>
<evidence type="ECO:0000313" key="1">
    <source>
        <dbReference type="EMBL" id="OGZ88366.1"/>
    </source>
</evidence>
<accession>A0A1G2JMJ0</accession>
<gene>
    <name evidence="1" type="ORF">A2561_02085</name>
</gene>
<comment type="caution">
    <text evidence="1">The sequence shown here is derived from an EMBL/GenBank/DDBJ whole genome shotgun (WGS) entry which is preliminary data.</text>
</comment>
<protein>
    <submittedName>
        <fullName evidence="1">Uncharacterized protein</fullName>
    </submittedName>
</protein>
<reference evidence="1 2" key="1">
    <citation type="journal article" date="2016" name="Nat. Commun.">
        <title>Thousands of microbial genomes shed light on interconnected biogeochemical processes in an aquifer system.</title>
        <authorList>
            <person name="Anantharaman K."/>
            <person name="Brown C.T."/>
            <person name="Hug L.A."/>
            <person name="Sharon I."/>
            <person name="Castelle C.J."/>
            <person name="Probst A.J."/>
            <person name="Thomas B.C."/>
            <person name="Singh A."/>
            <person name="Wilkins M.J."/>
            <person name="Karaoz U."/>
            <person name="Brodie E.L."/>
            <person name="Williams K.H."/>
            <person name="Hubbard S.S."/>
            <person name="Banfield J.F."/>
        </authorList>
    </citation>
    <scope>NUCLEOTIDE SEQUENCE [LARGE SCALE GENOMIC DNA]</scope>
</reference>
<organism evidence="1 2">
    <name type="scientific">Candidatus Staskawiczbacteria bacterium RIFOXYD1_FULL_32_13</name>
    <dbReference type="NCBI Taxonomy" id="1802234"/>
    <lineage>
        <taxon>Bacteria</taxon>
        <taxon>Candidatus Staskawicziibacteriota</taxon>
    </lineage>
</organism>
<sequence length="253" mass="29740">MAIKINAENQKTKDFLAYIVKNIAKKQSLKQYDEVLVEIQKGKTPFPEFKKYDHGLGSDYDALEMQWKSNPKYNEKAILIAKYLNENFENSAITSTPKQDKNKPLTFIITIVISNPFEILKIYQKLNTKNELKKIILKNEKQSNKDISKIELYLNQIGDLWREPKIKYCYHMGEKNDRHKIFRYLVENKGYQNTNDIACFLGDKKEQVIRTEIKKIKDKASYFLSIKNSDLIESRKGSGYKINPKYHIKITIL</sequence>
<proteinExistence type="predicted"/>
<dbReference type="EMBL" id="MHPU01000026">
    <property type="protein sequence ID" value="OGZ88366.1"/>
    <property type="molecule type" value="Genomic_DNA"/>
</dbReference>
<name>A0A1G2JMJ0_9BACT</name>
<evidence type="ECO:0000313" key="2">
    <source>
        <dbReference type="Proteomes" id="UP000178935"/>
    </source>
</evidence>
<dbReference type="AlphaFoldDB" id="A0A1G2JMJ0"/>